<organism evidence="1 2">
    <name type="scientific">Brassica cretica</name>
    <name type="common">Mustard</name>
    <dbReference type="NCBI Taxonomy" id="69181"/>
    <lineage>
        <taxon>Eukaryota</taxon>
        <taxon>Viridiplantae</taxon>
        <taxon>Streptophyta</taxon>
        <taxon>Embryophyta</taxon>
        <taxon>Tracheophyta</taxon>
        <taxon>Spermatophyta</taxon>
        <taxon>Magnoliopsida</taxon>
        <taxon>eudicotyledons</taxon>
        <taxon>Gunneridae</taxon>
        <taxon>Pentapetalae</taxon>
        <taxon>rosids</taxon>
        <taxon>malvids</taxon>
        <taxon>Brassicales</taxon>
        <taxon>Brassicaceae</taxon>
        <taxon>Brassiceae</taxon>
        <taxon>Brassica</taxon>
    </lineage>
</organism>
<evidence type="ECO:0000313" key="2">
    <source>
        <dbReference type="Proteomes" id="UP000712281"/>
    </source>
</evidence>
<protein>
    <recommendedName>
        <fullName evidence="3">No apical meristem-associated C-terminal domain-containing protein</fullName>
    </recommendedName>
</protein>
<dbReference type="Proteomes" id="UP000712281">
    <property type="component" value="Unassembled WGS sequence"/>
</dbReference>
<evidence type="ECO:0000313" key="1">
    <source>
        <dbReference type="EMBL" id="KAF2608462.1"/>
    </source>
</evidence>
<gene>
    <name evidence="1" type="ORF">F2Q68_00045444</name>
</gene>
<proteinExistence type="predicted"/>
<reference evidence="1" key="1">
    <citation type="submission" date="2019-12" db="EMBL/GenBank/DDBJ databases">
        <title>Genome sequencing and annotation of Brassica cretica.</title>
        <authorList>
            <person name="Studholme D.J."/>
            <person name="Sarris P.F."/>
        </authorList>
    </citation>
    <scope>NUCLEOTIDE SEQUENCE</scope>
    <source>
        <strain evidence="1">PFS-001/15</strain>
        <tissue evidence="1">Leaf</tissue>
    </source>
</reference>
<dbReference type="EMBL" id="QGKW02000276">
    <property type="protein sequence ID" value="KAF2608462.1"/>
    <property type="molecule type" value="Genomic_DNA"/>
</dbReference>
<sequence length="92" mass="10656">MNASSNVKTDVQVFKQAKLMLLDDPKYKGGWKFDHVWSIIKNFEKFKDGDTSMRKVSNSCGFRDTNPELENVTYDSATQESPGLSIFFYEFR</sequence>
<comment type="caution">
    <text evidence="1">The sequence shown here is derived from an EMBL/GenBank/DDBJ whole genome shotgun (WGS) entry which is preliminary data.</text>
</comment>
<dbReference type="AlphaFoldDB" id="A0A8S9LPI0"/>
<evidence type="ECO:0008006" key="3">
    <source>
        <dbReference type="Google" id="ProtNLM"/>
    </source>
</evidence>
<name>A0A8S9LPI0_BRACR</name>
<accession>A0A8S9LPI0</accession>